<evidence type="ECO:0000313" key="3">
    <source>
        <dbReference type="EMBL" id="XBH04066.1"/>
    </source>
</evidence>
<dbReference type="AlphaFoldDB" id="A0AAU7CHD2"/>
<feature type="region of interest" description="Disordered" evidence="1">
    <location>
        <begin position="353"/>
        <end position="417"/>
    </location>
</feature>
<feature type="region of interest" description="Disordered" evidence="1">
    <location>
        <begin position="239"/>
        <end position="291"/>
    </location>
</feature>
<feature type="compositionally biased region" description="Polar residues" evidence="1">
    <location>
        <begin position="395"/>
        <end position="407"/>
    </location>
</feature>
<sequence>MMDQVWAKPWEQSGRVGDLPAGFTLPSRVAALNALLPALRSQSGLVLVTGDAGVGKTWLRGRIQSELPSDWRGVAIDPSPANDPAEFYRLIGHSLGLQEARGLAAARLELADFLKENAADGLSWVLAVDEAHGLSVEVLEEIRLLSNRLGCSDGFAGLILVGQTALARRLSSRVLAGLAARIAARTHLRSLDVEEAQALVERIAPSLGRQTEALEFLHRETGGNPKRILDWARFQRSIAPPPRASMTPIESMPKVAEESRELPGQAPTTPVETLERDSWDGPVLGQGKPPLRVEDGLIEVGWEPESESLNNEAGDDTDPASSANQNRSPLGEEAINDRYTALQAWNEWARNQGRATAVEPAEQPDVQSTPTDEFDDEVAEAPSELAAANPGVWSEGQQNFAPYSQLFTRLKQRRDSH</sequence>
<dbReference type="GO" id="GO:0016887">
    <property type="term" value="F:ATP hydrolysis activity"/>
    <property type="evidence" value="ECO:0007669"/>
    <property type="project" value="InterPro"/>
</dbReference>
<reference evidence="3" key="1">
    <citation type="submission" date="2024-05" db="EMBL/GenBank/DDBJ databases">
        <title>Planctomycetes of the genus Singulisphaera possess chitinolytic capabilities.</title>
        <authorList>
            <person name="Ivanova A."/>
        </authorList>
    </citation>
    <scope>NUCLEOTIDE SEQUENCE</scope>
    <source>
        <strain evidence="3">Ch08T</strain>
    </source>
</reference>
<dbReference type="Gene3D" id="3.40.50.300">
    <property type="entry name" value="P-loop containing nucleotide triphosphate hydrolases"/>
    <property type="match status" value="1"/>
</dbReference>
<feature type="region of interest" description="Disordered" evidence="1">
    <location>
        <begin position="304"/>
        <end position="335"/>
    </location>
</feature>
<feature type="compositionally biased region" description="Polar residues" evidence="1">
    <location>
        <begin position="319"/>
        <end position="328"/>
    </location>
</feature>
<proteinExistence type="predicted"/>
<dbReference type="SUPFAM" id="SSF52540">
    <property type="entry name" value="P-loop containing nucleoside triphosphate hydrolases"/>
    <property type="match status" value="1"/>
</dbReference>
<name>A0AAU7CHD2_9BACT</name>
<accession>A0AAU7CHD2</accession>
<dbReference type="InterPro" id="IPR049945">
    <property type="entry name" value="AAA_22"/>
</dbReference>
<protein>
    <submittedName>
        <fullName evidence="3">AAA family ATPase</fullName>
    </submittedName>
</protein>
<evidence type="ECO:0000256" key="1">
    <source>
        <dbReference type="SAM" id="MobiDB-lite"/>
    </source>
</evidence>
<feature type="domain" description="ORC1/DEAH AAA+ ATPase" evidence="2">
    <location>
        <begin position="41"/>
        <end position="170"/>
    </location>
</feature>
<dbReference type="InterPro" id="IPR052026">
    <property type="entry name" value="ExeA_AAA_ATPase_DNA-bind"/>
</dbReference>
<gene>
    <name evidence="3" type="ORF">V5E97_38070</name>
</gene>
<dbReference type="Pfam" id="PF13401">
    <property type="entry name" value="AAA_22"/>
    <property type="match status" value="1"/>
</dbReference>
<evidence type="ECO:0000259" key="2">
    <source>
        <dbReference type="Pfam" id="PF13401"/>
    </source>
</evidence>
<dbReference type="PANTHER" id="PTHR35894:SF1">
    <property type="entry name" value="PHOSPHORIBULOKINASE _ URIDINE KINASE FAMILY"/>
    <property type="match status" value="1"/>
</dbReference>
<dbReference type="RefSeq" id="WP_406696812.1">
    <property type="nucleotide sequence ID" value="NZ_CP155447.1"/>
</dbReference>
<organism evidence="3">
    <name type="scientific">Singulisphaera sp. Ch08</name>
    <dbReference type="NCBI Taxonomy" id="3120278"/>
    <lineage>
        <taxon>Bacteria</taxon>
        <taxon>Pseudomonadati</taxon>
        <taxon>Planctomycetota</taxon>
        <taxon>Planctomycetia</taxon>
        <taxon>Isosphaerales</taxon>
        <taxon>Isosphaeraceae</taxon>
        <taxon>Singulisphaera</taxon>
    </lineage>
</organism>
<dbReference type="EMBL" id="CP155447">
    <property type="protein sequence ID" value="XBH04066.1"/>
    <property type="molecule type" value="Genomic_DNA"/>
</dbReference>
<dbReference type="InterPro" id="IPR027417">
    <property type="entry name" value="P-loop_NTPase"/>
</dbReference>
<dbReference type="PANTHER" id="PTHR35894">
    <property type="entry name" value="GENERAL SECRETION PATHWAY PROTEIN A-RELATED"/>
    <property type="match status" value="1"/>
</dbReference>